<name>A0AAE4PXW3_9GAMM</name>
<evidence type="ECO:0000256" key="1">
    <source>
        <dbReference type="SAM" id="SignalP"/>
    </source>
</evidence>
<dbReference type="Proteomes" id="UP001187859">
    <property type="component" value="Unassembled WGS sequence"/>
</dbReference>
<feature type="chain" id="PRO_5042072071" evidence="1">
    <location>
        <begin position="29"/>
        <end position="226"/>
    </location>
</feature>
<dbReference type="AlphaFoldDB" id="A0AAE4PXW3"/>
<protein>
    <submittedName>
        <fullName evidence="2">Uncharacterized protein</fullName>
    </submittedName>
</protein>
<accession>A0AAE4PXW3</accession>
<evidence type="ECO:0000313" key="3">
    <source>
        <dbReference type="Proteomes" id="UP001187859"/>
    </source>
</evidence>
<evidence type="ECO:0000313" key="2">
    <source>
        <dbReference type="EMBL" id="MDV5389104.1"/>
    </source>
</evidence>
<comment type="caution">
    <text evidence="2">The sequence shown here is derived from an EMBL/GenBank/DDBJ whole genome shotgun (WGS) entry which is preliminary data.</text>
</comment>
<dbReference type="EMBL" id="JASGOQ010000001">
    <property type="protein sequence ID" value="MDV5389104.1"/>
    <property type="molecule type" value="Genomic_DNA"/>
</dbReference>
<feature type="signal peptide" evidence="1">
    <location>
        <begin position="1"/>
        <end position="28"/>
    </location>
</feature>
<sequence length="226" mass="25481">MAYTNKPFTFAFQSWAFFGLCISVAANASQLDVDDPSIAEHCELQLGWQQPRSDHSAKQINGSGTCNPGLWEWHLGIEQQSNNAINEQQTELGFKLPLNADYAPWQSALAVNLQKNHQGSHPLTTQIVGILGYDLAAQNLRFYSNLGIDQYGAQSPQLIAGVAIAFEYDTEQQWIAEFYRHESHERAYKLAYQYLLKRQLQLQLSLGNSLKGNTQQLGADFTFFFN</sequence>
<keyword evidence="1" id="KW-0732">Signal</keyword>
<reference evidence="2" key="1">
    <citation type="submission" date="2023-05" db="EMBL/GenBank/DDBJ databases">
        <title>Colonisation of extended spectrum b-lactamase- and carbapenemase-producing bacteria on hospital surfaces from low- and middle-income countries.</title>
        <authorList>
            <person name="Nieto-Rosado M."/>
            <person name="Sands K."/>
            <person name="Iregbu K."/>
            <person name="Zahra R."/>
            <person name="Mazarati J.B."/>
            <person name="Mehtar S."/>
            <person name="Barnards-Group B."/>
            <person name="Walsh T.R."/>
        </authorList>
    </citation>
    <scope>NUCLEOTIDE SEQUENCE</scope>
    <source>
        <strain evidence="2">PP-E493</strain>
    </source>
</reference>
<proteinExistence type="predicted"/>
<organism evidence="2 3">
    <name type="scientific">Shewanella xiamenensis</name>
    <dbReference type="NCBI Taxonomy" id="332186"/>
    <lineage>
        <taxon>Bacteria</taxon>
        <taxon>Pseudomonadati</taxon>
        <taxon>Pseudomonadota</taxon>
        <taxon>Gammaproteobacteria</taxon>
        <taxon>Alteromonadales</taxon>
        <taxon>Shewanellaceae</taxon>
        <taxon>Shewanella</taxon>
    </lineage>
</organism>
<gene>
    <name evidence="2" type="ORF">QM089_02160</name>
</gene>
<dbReference type="RefSeq" id="WP_317519440.1">
    <property type="nucleotide sequence ID" value="NZ_JASGOQ010000001.1"/>
</dbReference>